<protein>
    <recommendedName>
        <fullName evidence="1">Putative restriction endonuclease domain-containing protein</fullName>
    </recommendedName>
</protein>
<dbReference type="Proteomes" id="UP000027395">
    <property type="component" value="Chromosome"/>
</dbReference>
<gene>
    <name evidence="2" type="ORF">A19Y_2360</name>
</gene>
<accession>A0A073CGN8</accession>
<dbReference type="EMBL" id="CM002803">
    <property type="protein sequence ID" value="KEI67286.1"/>
    <property type="molecule type" value="Genomic_DNA"/>
</dbReference>
<dbReference type="AlphaFoldDB" id="A0A073CGN8"/>
<evidence type="ECO:0000313" key="2">
    <source>
        <dbReference type="EMBL" id="KEI67286.1"/>
    </source>
</evidence>
<dbReference type="InterPro" id="IPR008538">
    <property type="entry name" value="Uma2"/>
</dbReference>
<dbReference type="HOGENOM" id="CLU_076312_2_0_3"/>
<dbReference type="CDD" id="cd06260">
    <property type="entry name" value="DUF820-like"/>
    <property type="match status" value="1"/>
</dbReference>
<dbReference type="InterPro" id="IPR011335">
    <property type="entry name" value="Restrct_endonuc-II-like"/>
</dbReference>
<dbReference type="eggNOG" id="COG4636">
    <property type="taxonomic scope" value="Bacteria"/>
</dbReference>
<keyword evidence="3" id="KW-1185">Reference proteome</keyword>
<dbReference type="Gene3D" id="3.90.1570.10">
    <property type="entry name" value="tt1808, chain A"/>
    <property type="match status" value="1"/>
</dbReference>
<name>A0A073CGN8_PLAA1</name>
<dbReference type="PATRIC" id="fig|388467.6.peg.2309"/>
<dbReference type="STRING" id="388467.A19Y_2360"/>
<dbReference type="Pfam" id="PF05685">
    <property type="entry name" value="Uma2"/>
    <property type="match status" value="1"/>
</dbReference>
<organism evidence="2 3">
    <name type="scientific">Planktothrix agardhii (strain NIVA-CYA 126/8)</name>
    <dbReference type="NCBI Taxonomy" id="388467"/>
    <lineage>
        <taxon>Bacteria</taxon>
        <taxon>Bacillati</taxon>
        <taxon>Cyanobacteriota</taxon>
        <taxon>Cyanophyceae</taxon>
        <taxon>Oscillatoriophycideae</taxon>
        <taxon>Oscillatoriales</taxon>
        <taxon>Microcoleaceae</taxon>
        <taxon>Planktothrix</taxon>
    </lineage>
</organism>
<evidence type="ECO:0000259" key="1">
    <source>
        <dbReference type="Pfam" id="PF05685"/>
    </source>
</evidence>
<dbReference type="PANTHER" id="PTHR35400:SF1">
    <property type="entry name" value="SLR1083 PROTEIN"/>
    <property type="match status" value="1"/>
</dbReference>
<sequence length="193" mass="22344">MLINKEVKMSIQVLKRYFTVEDYQKMGEVGVFKADENNELVAGEIIKMSPIGKRHAACVNRCNHLFYQILGDQILISVQNPIQLNNLSQPQPDLVLLQPRPDFYEERHPQPSDIILLIEVSDTTIDFDQQVKIPLYCQSDIQEVWLIDLNQNIVRVYRTPTANGYQSIQFFTVEQTLTLAAFPEFNININQIF</sequence>
<dbReference type="SUPFAM" id="SSF52980">
    <property type="entry name" value="Restriction endonuclease-like"/>
    <property type="match status" value="1"/>
</dbReference>
<dbReference type="InterPro" id="IPR012296">
    <property type="entry name" value="Nuclease_put_TT1808"/>
</dbReference>
<proteinExistence type="predicted"/>
<dbReference type="PANTHER" id="PTHR35400">
    <property type="entry name" value="SLR1083 PROTEIN"/>
    <property type="match status" value="1"/>
</dbReference>
<feature type="domain" description="Putative restriction endonuclease" evidence="1">
    <location>
        <begin position="20"/>
        <end position="189"/>
    </location>
</feature>
<reference evidence="2 3" key="1">
    <citation type="journal article" date="2014" name="Appl. Environ. Microbiol.">
        <title>Elucidation of insertion elements encoded on plasmids and in vitro construction of shuttle vectors from the toxic cyanobacterium Planktothrix.</title>
        <authorList>
            <person name="Christiansen G."/>
            <person name="Goesmann A."/>
            <person name="Kurmayer R."/>
        </authorList>
    </citation>
    <scope>NUCLEOTIDE SEQUENCE [LARGE SCALE GENOMIC DNA]</scope>
    <source>
        <strain evidence="2 3">NIVA-CYA 126/8</strain>
    </source>
</reference>
<evidence type="ECO:0000313" key="3">
    <source>
        <dbReference type="Proteomes" id="UP000027395"/>
    </source>
</evidence>